<dbReference type="PANTHER" id="PTHR28532">
    <property type="entry name" value="GEO13458P1"/>
    <property type="match status" value="1"/>
</dbReference>
<evidence type="ECO:0000259" key="3">
    <source>
        <dbReference type="Pfam" id="PF09811"/>
    </source>
</evidence>
<comment type="similarity">
    <text evidence="1">Belongs to the LTO1 family.</text>
</comment>
<dbReference type="OMA" id="YQLGYAQ"/>
<dbReference type="EMBL" id="CM010719">
    <property type="protein sequence ID" value="RZC63958.1"/>
    <property type="molecule type" value="Genomic_DNA"/>
</dbReference>
<dbReference type="STRING" id="3469.A0A4Y7JW20"/>
<feature type="domain" description="Essential protein Yae1 N-terminal" evidence="3">
    <location>
        <begin position="35"/>
        <end position="69"/>
    </location>
</feature>
<evidence type="ECO:0000313" key="5">
    <source>
        <dbReference type="Proteomes" id="UP000316621"/>
    </source>
</evidence>
<evidence type="ECO:0000256" key="1">
    <source>
        <dbReference type="ARBA" id="ARBA00038090"/>
    </source>
</evidence>
<proteinExistence type="inferred from homology"/>
<dbReference type="InterPro" id="IPR052436">
    <property type="entry name" value="LTO1_adapter"/>
</dbReference>
<gene>
    <name evidence="4" type="ORF">C5167_025706</name>
</gene>
<protein>
    <recommendedName>
        <fullName evidence="3">Essential protein Yae1 N-terminal domain-containing protein</fullName>
    </recommendedName>
</protein>
<accession>A0A4Y7JW20</accession>
<evidence type="ECO:0000256" key="2">
    <source>
        <dbReference type="SAM" id="MobiDB-lite"/>
    </source>
</evidence>
<name>A0A4Y7JW20_PAPSO</name>
<dbReference type="PANTHER" id="PTHR28532:SF1">
    <property type="entry name" value="ORAL CANCER OVEREXPRESSED 1"/>
    <property type="match status" value="1"/>
</dbReference>
<reference evidence="4 5" key="1">
    <citation type="journal article" date="2018" name="Science">
        <title>The opium poppy genome and morphinan production.</title>
        <authorList>
            <person name="Guo L."/>
            <person name="Winzer T."/>
            <person name="Yang X."/>
            <person name="Li Y."/>
            <person name="Ning Z."/>
            <person name="He Z."/>
            <person name="Teodor R."/>
            <person name="Lu Y."/>
            <person name="Bowser T.A."/>
            <person name="Graham I.A."/>
            <person name="Ye K."/>
        </authorList>
    </citation>
    <scope>NUCLEOTIDE SEQUENCE [LARGE SCALE GENOMIC DNA]</scope>
    <source>
        <strain evidence="5">cv. HN1</strain>
        <tissue evidence="4">Leaves</tissue>
    </source>
</reference>
<dbReference type="Pfam" id="PF09811">
    <property type="entry name" value="Yae1_N"/>
    <property type="match status" value="1"/>
</dbReference>
<evidence type="ECO:0000313" key="4">
    <source>
        <dbReference type="EMBL" id="RZC63958.1"/>
    </source>
</evidence>
<dbReference type="InterPro" id="IPR019191">
    <property type="entry name" value="Essential_protein_Yae1_N"/>
</dbReference>
<feature type="compositionally biased region" description="Polar residues" evidence="2">
    <location>
        <begin position="1"/>
        <end position="11"/>
    </location>
</feature>
<sequence length="152" mass="17239">MESLSIYSPKNSDLDPWDSKNSLDETHHEEGINAGYTDGLVSGKEEGKQVGLTLGFEVGAELGYYQGCLDVWNSAIKIDPHCFSSRMQKKIKEMTELIKTYPVFDPENENVQDIMDARIKKEDSALRLKIKPIASKFKMKLENHVKSLDIEE</sequence>
<dbReference type="AlphaFoldDB" id="A0A4Y7JW20"/>
<dbReference type="Proteomes" id="UP000316621">
    <property type="component" value="Chromosome 5"/>
</dbReference>
<dbReference type="Gramene" id="RZC63958">
    <property type="protein sequence ID" value="RZC63958"/>
    <property type="gene ID" value="C5167_025706"/>
</dbReference>
<feature type="region of interest" description="Disordered" evidence="2">
    <location>
        <begin position="1"/>
        <end position="24"/>
    </location>
</feature>
<organism evidence="4 5">
    <name type="scientific">Papaver somniferum</name>
    <name type="common">Opium poppy</name>
    <dbReference type="NCBI Taxonomy" id="3469"/>
    <lineage>
        <taxon>Eukaryota</taxon>
        <taxon>Viridiplantae</taxon>
        <taxon>Streptophyta</taxon>
        <taxon>Embryophyta</taxon>
        <taxon>Tracheophyta</taxon>
        <taxon>Spermatophyta</taxon>
        <taxon>Magnoliopsida</taxon>
        <taxon>Ranunculales</taxon>
        <taxon>Papaveraceae</taxon>
        <taxon>Papaveroideae</taxon>
        <taxon>Papaver</taxon>
    </lineage>
</organism>
<keyword evidence="5" id="KW-1185">Reference proteome</keyword>
<dbReference type="OrthoDB" id="48036at2759"/>